<protein>
    <submittedName>
        <fullName evidence="7">Hca operon transcriptional activator</fullName>
    </submittedName>
</protein>
<evidence type="ECO:0000256" key="5">
    <source>
        <dbReference type="ARBA" id="ARBA00023163"/>
    </source>
</evidence>
<evidence type="ECO:0000256" key="1">
    <source>
        <dbReference type="ARBA" id="ARBA00009437"/>
    </source>
</evidence>
<sequence>MVELRQLRYFVAVAEELHFRRAAERLFISTPTLSQQIRAIEREVGGLLLVRGPQGVELTAAGAVLLASAREVLAAADGAVRRTRAAVRADAAFRLGVVNGAPFGLSARMEALLRAHKPGLRVALTTGTSAEQVRLVDQDEVDLAVLRGPASLPPHLTQAHVIEEELGVLMSAAHPLAAHDAIDPTALSGFELILFARASAPELHDDLLRQLRERGADVVLSDSALSHAQMLSLLPLRPDAIGLGSGRTAGTPGLAWRPLRSGPLRITYLAAWRTATRDPLVREIADILTTGPLPDRPH</sequence>
<dbReference type="Gene3D" id="1.10.10.10">
    <property type="entry name" value="Winged helix-like DNA-binding domain superfamily/Winged helix DNA-binding domain"/>
    <property type="match status" value="1"/>
</dbReference>
<dbReference type="InterPro" id="IPR036388">
    <property type="entry name" value="WH-like_DNA-bd_sf"/>
</dbReference>
<dbReference type="InterPro" id="IPR000847">
    <property type="entry name" value="LysR_HTH_N"/>
</dbReference>
<dbReference type="PANTHER" id="PTHR30346:SF0">
    <property type="entry name" value="HCA OPERON TRANSCRIPTIONAL ACTIVATOR HCAR"/>
    <property type="match status" value="1"/>
</dbReference>
<dbReference type="SUPFAM" id="SSF53850">
    <property type="entry name" value="Periplasmic binding protein-like II"/>
    <property type="match status" value="1"/>
</dbReference>
<keyword evidence="8" id="KW-1185">Reference proteome</keyword>
<evidence type="ECO:0000259" key="6">
    <source>
        <dbReference type="PROSITE" id="PS50931"/>
    </source>
</evidence>
<dbReference type="GO" id="GO:0003677">
    <property type="term" value="F:DNA binding"/>
    <property type="evidence" value="ECO:0007669"/>
    <property type="project" value="UniProtKB-KW"/>
</dbReference>
<dbReference type="Pfam" id="PF00126">
    <property type="entry name" value="HTH_1"/>
    <property type="match status" value="1"/>
</dbReference>
<dbReference type="PANTHER" id="PTHR30346">
    <property type="entry name" value="TRANSCRIPTIONAL DUAL REGULATOR HCAR-RELATED"/>
    <property type="match status" value="1"/>
</dbReference>
<dbReference type="RefSeq" id="WP_051037530.1">
    <property type="nucleotide sequence ID" value="NZ_UGRY01000002.1"/>
</dbReference>
<dbReference type="Proteomes" id="UP000255467">
    <property type="component" value="Unassembled WGS sequence"/>
</dbReference>
<evidence type="ECO:0000256" key="2">
    <source>
        <dbReference type="ARBA" id="ARBA00023015"/>
    </source>
</evidence>
<keyword evidence="4" id="KW-0010">Activator</keyword>
<dbReference type="AlphaFoldDB" id="A0A378YQU6"/>
<dbReference type="Gene3D" id="3.40.190.10">
    <property type="entry name" value="Periplasmic binding protein-like II"/>
    <property type="match status" value="2"/>
</dbReference>
<dbReference type="Pfam" id="PF03466">
    <property type="entry name" value="LysR_substrate"/>
    <property type="match status" value="1"/>
</dbReference>
<keyword evidence="2" id="KW-0805">Transcription regulation</keyword>
<evidence type="ECO:0000313" key="8">
    <source>
        <dbReference type="Proteomes" id="UP000255467"/>
    </source>
</evidence>
<name>A0A378YQU6_9NOCA</name>
<reference evidence="7 8" key="1">
    <citation type="submission" date="2018-06" db="EMBL/GenBank/DDBJ databases">
        <authorList>
            <consortium name="Pathogen Informatics"/>
            <person name="Doyle S."/>
        </authorList>
    </citation>
    <scope>NUCLEOTIDE SEQUENCE [LARGE SCALE GENOMIC DNA]</scope>
    <source>
        <strain evidence="7 8">NCTC1934</strain>
    </source>
</reference>
<dbReference type="InterPro" id="IPR005119">
    <property type="entry name" value="LysR_subst-bd"/>
</dbReference>
<gene>
    <name evidence="7" type="primary">hcaR_6</name>
    <name evidence="7" type="ORF">NCTC1934_03856</name>
</gene>
<dbReference type="InterPro" id="IPR036390">
    <property type="entry name" value="WH_DNA-bd_sf"/>
</dbReference>
<dbReference type="GO" id="GO:0003700">
    <property type="term" value="F:DNA-binding transcription factor activity"/>
    <property type="evidence" value="ECO:0007669"/>
    <property type="project" value="InterPro"/>
</dbReference>
<proteinExistence type="inferred from homology"/>
<keyword evidence="3" id="KW-0238">DNA-binding</keyword>
<evidence type="ECO:0000256" key="4">
    <source>
        <dbReference type="ARBA" id="ARBA00023159"/>
    </source>
</evidence>
<accession>A0A378YQU6</accession>
<dbReference type="SUPFAM" id="SSF46785">
    <property type="entry name" value="Winged helix' DNA-binding domain"/>
    <property type="match status" value="1"/>
</dbReference>
<dbReference type="GO" id="GO:0032993">
    <property type="term" value="C:protein-DNA complex"/>
    <property type="evidence" value="ECO:0007669"/>
    <property type="project" value="TreeGrafter"/>
</dbReference>
<dbReference type="PROSITE" id="PS50931">
    <property type="entry name" value="HTH_LYSR"/>
    <property type="match status" value="1"/>
</dbReference>
<evidence type="ECO:0000313" key="7">
    <source>
        <dbReference type="EMBL" id="SUA79575.1"/>
    </source>
</evidence>
<keyword evidence="5" id="KW-0804">Transcription</keyword>
<dbReference type="FunFam" id="1.10.10.10:FF:000001">
    <property type="entry name" value="LysR family transcriptional regulator"/>
    <property type="match status" value="1"/>
</dbReference>
<organism evidence="7 8">
    <name type="scientific">Nocardia otitidiscaviarum</name>
    <dbReference type="NCBI Taxonomy" id="1823"/>
    <lineage>
        <taxon>Bacteria</taxon>
        <taxon>Bacillati</taxon>
        <taxon>Actinomycetota</taxon>
        <taxon>Actinomycetes</taxon>
        <taxon>Mycobacteriales</taxon>
        <taxon>Nocardiaceae</taxon>
        <taxon>Nocardia</taxon>
    </lineage>
</organism>
<dbReference type="EMBL" id="UGRY01000002">
    <property type="protein sequence ID" value="SUA79575.1"/>
    <property type="molecule type" value="Genomic_DNA"/>
</dbReference>
<feature type="domain" description="HTH lysR-type" evidence="6">
    <location>
        <begin position="2"/>
        <end position="59"/>
    </location>
</feature>
<dbReference type="STRING" id="1406858.GCA_000710895_04275"/>
<evidence type="ECO:0000256" key="3">
    <source>
        <dbReference type="ARBA" id="ARBA00023125"/>
    </source>
</evidence>
<comment type="similarity">
    <text evidence="1">Belongs to the LysR transcriptional regulatory family.</text>
</comment>
<dbReference type="OrthoDB" id="3176554at2"/>
<dbReference type="CDD" id="cd08414">
    <property type="entry name" value="PBP2_LTTR_aromatics_like"/>
    <property type="match status" value="1"/>
</dbReference>